<keyword evidence="1" id="KW-1133">Transmembrane helix</keyword>
<organism evidence="2 3">
    <name type="scientific">Desulfotignum phosphitoxidans DSM 13687</name>
    <dbReference type="NCBI Taxonomy" id="1286635"/>
    <lineage>
        <taxon>Bacteria</taxon>
        <taxon>Pseudomonadati</taxon>
        <taxon>Thermodesulfobacteriota</taxon>
        <taxon>Desulfobacteria</taxon>
        <taxon>Desulfobacterales</taxon>
        <taxon>Desulfobacteraceae</taxon>
        <taxon>Desulfotignum</taxon>
    </lineage>
</organism>
<keyword evidence="1" id="KW-0472">Membrane</keyword>
<reference evidence="2 3" key="1">
    <citation type="journal article" date="2013" name="Genome Announc.">
        <title>Draft Genome Sequence of Desulfotignum phosphitoxidans DSM 13687 Strain FiPS-3.</title>
        <authorList>
            <person name="Poehlein A."/>
            <person name="Daniel R."/>
            <person name="Simeonova D.D."/>
        </authorList>
    </citation>
    <scope>NUCLEOTIDE SEQUENCE [LARGE SCALE GENOMIC DNA]</scope>
    <source>
        <strain evidence="2 3">DSM 13687</strain>
    </source>
</reference>
<proteinExistence type="predicted"/>
<evidence type="ECO:0000313" key="2">
    <source>
        <dbReference type="EMBL" id="EMS80459.1"/>
    </source>
</evidence>
<dbReference type="RefSeq" id="WP_006964719.1">
    <property type="nucleotide sequence ID" value="NZ_APJX01000002.1"/>
</dbReference>
<keyword evidence="1" id="KW-0812">Transmembrane</keyword>
<feature type="transmembrane region" description="Helical" evidence="1">
    <location>
        <begin position="12"/>
        <end position="33"/>
    </location>
</feature>
<keyword evidence="3" id="KW-1185">Reference proteome</keyword>
<dbReference type="AlphaFoldDB" id="S0G4D9"/>
<dbReference type="EMBL" id="APJX01000002">
    <property type="protein sequence ID" value="EMS80459.1"/>
    <property type="molecule type" value="Genomic_DNA"/>
</dbReference>
<evidence type="ECO:0000313" key="3">
    <source>
        <dbReference type="Proteomes" id="UP000014216"/>
    </source>
</evidence>
<protein>
    <submittedName>
        <fullName evidence="2">General secretion pathway protein M</fullName>
    </submittedName>
</protein>
<comment type="caution">
    <text evidence="2">The sequence shown here is derived from an EMBL/GenBank/DDBJ whole genome shotgun (WGS) entry which is preliminary data.</text>
</comment>
<sequence length="178" mass="20492">MNSLSHREKNTLITGTVLAAVFLFFQFVFLPLLDKKKDLERILLVEKQSFAQIKTLEKQYRNTTQNLDMQRKILETRATDFTLFSFLDFQAEKSGVKSHIDYMRPLSVDLEDGPYAIAKIKLKLKAIYLNNLTEFIRRVETSENGIHTVSLSLSPAGREKNLLDAAMEFQTLITKESN</sequence>
<accession>S0G4D9</accession>
<evidence type="ECO:0000256" key="1">
    <source>
        <dbReference type="SAM" id="Phobius"/>
    </source>
</evidence>
<dbReference type="OrthoDB" id="5432548at2"/>
<dbReference type="Proteomes" id="UP000014216">
    <property type="component" value="Unassembled WGS sequence"/>
</dbReference>
<gene>
    <name evidence="2" type="primary">gspM</name>
    <name evidence="2" type="ORF">Dpo_2c01480</name>
</gene>
<name>S0G4D9_9BACT</name>